<reference evidence="1" key="1">
    <citation type="submission" date="2016-04" db="EMBL/GenBank/DDBJ databases">
        <authorList>
            <person name="Evans L.H."/>
            <person name="Alamgir A."/>
            <person name="Owens N."/>
            <person name="Weber N.D."/>
            <person name="Virtaneva K."/>
            <person name="Barbian K."/>
            <person name="Babar A."/>
            <person name="Rosenke K."/>
        </authorList>
    </citation>
    <scope>NUCLEOTIDE SEQUENCE</scope>
    <source>
        <strain evidence="1">Nono1</strain>
    </source>
</reference>
<protein>
    <submittedName>
        <fullName evidence="1">Uncharacterized protein</fullName>
    </submittedName>
</protein>
<dbReference type="AlphaFoldDB" id="A0A1M4EGU9"/>
<gene>
    <name evidence="1" type="ORF">BN4615_P7538</name>
</gene>
<proteinExistence type="predicted"/>
<name>A0A1M4EGU9_9ACTN</name>
<dbReference type="EMBL" id="LT559118">
    <property type="protein sequence ID" value="SBO98022.1"/>
    <property type="molecule type" value="Genomic_DNA"/>
</dbReference>
<sequence length="37" mass="3816">MVCMRIGRVAARSACLRRGRFLTIAGQAGRDGGGPGP</sequence>
<evidence type="ECO:0000313" key="1">
    <source>
        <dbReference type="EMBL" id="SBO98022.1"/>
    </source>
</evidence>
<organism evidence="1">
    <name type="scientific">Nonomuraea gerenzanensis</name>
    <dbReference type="NCBI Taxonomy" id="93944"/>
    <lineage>
        <taxon>Bacteria</taxon>
        <taxon>Bacillati</taxon>
        <taxon>Actinomycetota</taxon>
        <taxon>Actinomycetes</taxon>
        <taxon>Streptosporangiales</taxon>
        <taxon>Streptosporangiaceae</taxon>
        <taxon>Nonomuraea</taxon>
    </lineage>
</organism>
<accession>A0A1M4EGU9</accession>